<accession>A0A0K3CHF1</accession>
<organism evidence="1 3">
    <name type="scientific">Rhodotorula toruloides</name>
    <name type="common">Yeast</name>
    <name type="synonym">Rhodosporidium toruloides</name>
    <dbReference type="NCBI Taxonomy" id="5286"/>
    <lineage>
        <taxon>Eukaryota</taxon>
        <taxon>Fungi</taxon>
        <taxon>Dikarya</taxon>
        <taxon>Basidiomycota</taxon>
        <taxon>Pucciniomycotina</taxon>
        <taxon>Microbotryomycetes</taxon>
        <taxon>Sporidiobolales</taxon>
        <taxon>Sporidiobolaceae</taxon>
        <taxon>Rhodotorula</taxon>
    </lineage>
</organism>
<evidence type="ECO:0000313" key="2">
    <source>
        <dbReference type="EMBL" id="PRQ74773.1"/>
    </source>
</evidence>
<dbReference type="AlphaFoldDB" id="A0A0K3CHF1"/>
<dbReference type="EMBL" id="LCTV02000005">
    <property type="protein sequence ID" value="PRQ74773.1"/>
    <property type="molecule type" value="Genomic_DNA"/>
</dbReference>
<proteinExistence type="predicted"/>
<sequence>MATLQPRPLTRMRSFFKREPAPPFYLQSPQEPVDPELVRGLDAASFASGLARMVAGWAKHEHKDAHIVFTGWTALQIIAASVLEQVYTETSPEQLLETFGPISFDLRGNDKDASDAMAHIRRALSFDRNHDGFPTNTGSRSRLWLVRDTHTAQKSVPSSAPDRAKYAIAMEVPEHPGLPAETVKLTVIGNHGHKLVPSSKDVTCESLTALFRHAVQDLVRGQHLSAEKLVMVRYAVQLIELRYRHDSPRDQNKIYQQLSRSHGEALIVQDLSPDVLNEAVKMEQSWWTDTARFFGTTPVPSPKEIATLYAKHYELIREWLERYRQLPFDTDAPAYSLAKSSPFEVRARSSFF</sequence>
<evidence type="ECO:0000313" key="3">
    <source>
        <dbReference type="Proteomes" id="UP000199069"/>
    </source>
</evidence>
<dbReference type="EMBL" id="CWKI01000005">
    <property type="protein sequence ID" value="CTR06626.1"/>
    <property type="molecule type" value="Genomic_DNA"/>
</dbReference>
<gene>
    <name evidence="1" type="primary">FGENESH: predicted gene_5.32</name>
    <name evidence="2" type="ORF">AAT19DRAFT_13795</name>
    <name evidence="1" type="ORF">BN2166_0024870</name>
</gene>
<dbReference type="Proteomes" id="UP000239560">
    <property type="component" value="Unassembled WGS sequence"/>
</dbReference>
<reference evidence="1 3" key="1">
    <citation type="submission" date="2015-07" db="EMBL/GenBank/DDBJ databases">
        <authorList>
            <person name="Cajimat M.N.B."/>
            <person name="Milazzo M.L."/>
            <person name="Fulhorst C.F."/>
        </authorList>
    </citation>
    <scope>NUCLEOTIDE SEQUENCE [LARGE SCALE GENOMIC DNA]</scope>
    <source>
        <strain evidence="1">Single colony</strain>
    </source>
</reference>
<dbReference type="Proteomes" id="UP000199069">
    <property type="component" value="Unassembled WGS sequence"/>
</dbReference>
<dbReference type="OrthoDB" id="2519501at2759"/>
<evidence type="ECO:0000313" key="4">
    <source>
        <dbReference type="Proteomes" id="UP000239560"/>
    </source>
</evidence>
<evidence type="ECO:0000313" key="1">
    <source>
        <dbReference type="EMBL" id="CTR06626.1"/>
    </source>
</evidence>
<keyword evidence="3" id="KW-1185">Reference proteome</keyword>
<reference evidence="2 4" key="2">
    <citation type="journal article" date="2018" name="Elife">
        <title>Functional genomics of lipid metabolism in the oleaginous yeast Rhodosporidium toruloides.</title>
        <authorList>
            <person name="Coradetti S.T."/>
            <person name="Pinel D."/>
            <person name="Geiselman G."/>
            <person name="Ito M."/>
            <person name="Mondo S."/>
            <person name="Reilly M.C."/>
            <person name="Cheng Y.F."/>
            <person name="Bauer S."/>
            <person name="Grigoriev I."/>
            <person name="Gladden J.M."/>
            <person name="Simmons B.A."/>
            <person name="Brem R."/>
            <person name="Arkin A.P."/>
            <person name="Skerker J.M."/>
        </authorList>
    </citation>
    <scope>NUCLEOTIDE SEQUENCE [LARGE SCALE GENOMIC DNA]</scope>
    <source>
        <strain evidence="2 4">NBRC 0880</strain>
    </source>
</reference>
<name>A0A0K3CHF1_RHOTO</name>
<protein>
    <submittedName>
        <fullName evidence="1 2">DNA polymerase III, subunits gamma and tau</fullName>
    </submittedName>
</protein>